<dbReference type="EMBL" id="LKCW01000433">
    <property type="protein sequence ID" value="KPM33998.1"/>
    <property type="molecule type" value="Genomic_DNA"/>
</dbReference>
<feature type="region of interest" description="Disordered" evidence="3">
    <location>
        <begin position="1"/>
        <end position="73"/>
    </location>
</feature>
<feature type="compositionally biased region" description="Low complexity" evidence="3">
    <location>
        <begin position="711"/>
        <end position="723"/>
    </location>
</feature>
<dbReference type="SMART" id="SM00369">
    <property type="entry name" value="LRR_TYP"/>
    <property type="match status" value="4"/>
</dbReference>
<keyword evidence="2" id="KW-0677">Repeat</keyword>
<dbReference type="GO" id="GO:0005737">
    <property type="term" value="C:cytoplasm"/>
    <property type="evidence" value="ECO:0007669"/>
    <property type="project" value="TreeGrafter"/>
</dbReference>
<dbReference type="PROSITE" id="PS51450">
    <property type="entry name" value="LRR"/>
    <property type="match status" value="1"/>
</dbReference>
<keyword evidence="6" id="KW-1185">Reference proteome</keyword>
<organism evidence="5 6">
    <name type="scientific">Neonectria ditissima</name>
    <dbReference type="NCBI Taxonomy" id="78410"/>
    <lineage>
        <taxon>Eukaryota</taxon>
        <taxon>Fungi</taxon>
        <taxon>Dikarya</taxon>
        <taxon>Ascomycota</taxon>
        <taxon>Pezizomycotina</taxon>
        <taxon>Sordariomycetes</taxon>
        <taxon>Hypocreomycetidae</taxon>
        <taxon>Hypocreales</taxon>
        <taxon>Nectriaceae</taxon>
        <taxon>Neonectria</taxon>
    </lineage>
</organism>
<keyword evidence="1" id="KW-0433">Leucine-rich repeat</keyword>
<feature type="region of interest" description="Disordered" evidence="3">
    <location>
        <begin position="450"/>
        <end position="469"/>
    </location>
</feature>
<feature type="region of interest" description="Disordered" evidence="3">
    <location>
        <begin position="705"/>
        <end position="727"/>
    </location>
</feature>
<dbReference type="InterPro" id="IPR032675">
    <property type="entry name" value="LRR_dom_sf"/>
</dbReference>
<sequence length="1005" mass="109699">MDRPDRLPGPPIGAASHQSTASRGMTDSPTPTSASASASAPGRRPVPNSAATSNGPPPPPPPIPGMRTITPNSSISIPVMTSAQIIGLAREAMQNALESENKAAEASAVGTGIKTGVTIDLSRKNIQKLPEEVVDIVKSELERSVFPQTTPEPPKLTRADAYTFHDARLALSHNQLTSLPARFSECTSLRYLNIRGNQIKEFPQALCDLKSLEILDLGRNQLRVLPPDIVRLSSLKVLSVPKNQIRELPLCLADMGSLQVLKFEGNPISFPPRDAIQIQAASPPNEGILRDSEVTEVAVTSHIKKFLKQHALNGRLEAENTGDESSEGAETPRFPLKRVASGRFPIKVNGAEMPDIRSPNNGSRPPPIPSRSHYRGLSQQSGAVRRPGVMPLTIGNVNERSRSNSETLLRADRSESRNRRMGIVSRKPSDLGTLDETQANNRFSHYRGLSHGSAMQGTPIGTKSPATPTEPYLQRPIYVRRLSVLPERRRESKIFDPVIEAAKGILYSVFQIHPMIQMLMSLTSDGSAKRSSLEIVFYNTNSHVEELEQEIQKHDTGLVENEDYSYRENENVHRACQTLVSAYGHVCTLLADNIDVFVNNGDARYIRTLLMLLYNSIMELRVTLTSVSAEDGRRQTVENDSAGGQTLRPHVREPSITPTVERPNISRSRNGTMVHQPPVNLRVATDVPIPVLPPYLNGNGRTATISSATPRSGESFSSLGSRSVPSEFTEEDRQFERIFLSLQKSTDIVMRTLPSFNVQLIGGLRNAMHQRTPEGLLQNWKALIAMCSTVIQQTEILKNRLSLIKLKEPGVRSQAGFWSLCSNFMHSWADMVGKIRDDVNPVALPPDTKVRLRPIQQSIKETNRILFQSPWHYLVFRPSGGGSNGSGSYPFHAMSPTQVPITPQSAALGPAMQATVPTTPQSSSFASAFHGNVFDRADALMANPGISMGRNGTMVKGHMGFSSLSSLSSMSSDEGMSMHPGSSVMGSHGPLGPTPLRLNGGKVAF</sequence>
<evidence type="ECO:0000256" key="3">
    <source>
        <dbReference type="SAM" id="MobiDB-lite"/>
    </source>
</evidence>
<dbReference type="SUPFAM" id="SSF52075">
    <property type="entry name" value="Outer arm dynein light chain 1"/>
    <property type="match status" value="1"/>
</dbReference>
<comment type="caution">
    <text evidence="5">The sequence shown here is derived from an EMBL/GenBank/DDBJ whole genome shotgun (WGS) entry which is preliminary data.</text>
</comment>
<feature type="compositionally biased region" description="Polar residues" evidence="3">
    <location>
        <begin position="453"/>
        <end position="467"/>
    </location>
</feature>
<dbReference type="Proteomes" id="UP000050424">
    <property type="component" value="Unassembled WGS sequence"/>
</dbReference>
<feature type="region of interest" description="Disordered" evidence="3">
    <location>
        <begin position="317"/>
        <end position="435"/>
    </location>
</feature>
<dbReference type="InterPro" id="IPR001611">
    <property type="entry name" value="Leu-rich_rpt"/>
</dbReference>
<dbReference type="InterPro" id="IPR055414">
    <property type="entry name" value="LRR_R13L4/SHOC2-like"/>
</dbReference>
<feature type="compositionally biased region" description="Low complexity" evidence="3">
    <location>
        <begin position="28"/>
        <end position="41"/>
    </location>
</feature>
<feature type="compositionally biased region" description="Polar residues" evidence="3">
    <location>
        <begin position="16"/>
        <end position="27"/>
    </location>
</feature>
<evidence type="ECO:0000256" key="2">
    <source>
        <dbReference type="ARBA" id="ARBA00022737"/>
    </source>
</evidence>
<accession>A0A0P7AK02</accession>
<dbReference type="InterPro" id="IPR050216">
    <property type="entry name" value="LRR_domain-containing"/>
</dbReference>
<dbReference type="Gene3D" id="3.80.10.10">
    <property type="entry name" value="Ribonuclease Inhibitor"/>
    <property type="match status" value="1"/>
</dbReference>
<evidence type="ECO:0000256" key="1">
    <source>
        <dbReference type="ARBA" id="ARBA00022614"/>
    </source>
</evidence>
<dbReference type="InterPro" id="IPR019487">
    <property type="entry name" value="RAM_signalling_pathway_SOG2"/>
</dbReference>
<evidence type="ECO:0000313" key="5">
    <source>
        <dbReference type="EMBL" id="KPM33998.1"/>
    </source>
</evidence>
<name>A0A0P7AK02_9HYPO</name>
<gene>
    <name evidence="5" type="ORF">AK830_g12573</name>
</gene>
<evidence type="ECO:0000259" key="4">
    <source>
        <dbReference type="Pfam" id="PF23598"/>
    </source>
</evidence>
<dbReference type="OrthoDB" id="1394818at2759"/>
<reference evidence="5 6" key="1">
    <citation type="submission" date="2015-09" db="EMBL/GenBank/DDBJ databases">
        <title>Draft genome of a European isolate of the apple canker pathogen Neonectria ditissima.</title>
        <authorList>
            <person name="Gomez-Cortecero A."/>
            <person name="Harrison R.J."/>
            <person name="Armitage A.D."/>
        </authorList>
    </citation>
    <scope>NUCLEOTIDE SEQUENCE [LARGE SCALE GENOMIC DNA]</scope>
    <source>
        <strain evidence="5 6">R09/05</strain>
    </source>
</reference>
<protein>
    <recommendedName>
        <fullName evidence="4">Disease resistance R13L4/SHOC-2-like LRR domain-containing protein</fullName>
    </recommendedName>
</protein>
<dbReference type="Pfam" id="PF10428">
    <property type="entry name" value="SOG2"/>
    <property type="match status" value="2"/>
</dbReference>
<proteinExistence type="predicted"/>
<feature type="compositionally biased region" description="Basic and acidic residues" evidence="3">
    <location>
        <begin position="399"/>
        <end position="418"/>
    </location>
</feature>
<feature type="region of interest" description="Disordered" evidence="3">
    <location>
        <begin position="969"/>
        <end position="1005"/>
    </location>
</feature>
<dbReference type="STRING" id="78410.A0A0P7AK02"/>
<dbReference type="AlphaFoldDB" id="A0A0P7AK02"/>
<feature type="domain" description="Disease resistance R13L4/SHOC-2-like LRR" evidence="4">
    <location>
        <begin position="186"/>
        <end position="262"/>
    </location>
</feature>
<dbReference type="PANTHER" id="PTHR48051">
    <property type="match status" value="1"/>
</dbReference>
<evidence type="ECO:0000313" key="6">
    <source>
        <dbReference type="Proteomes" id="UP000050424"/>
    </source>
</evidence>
<dbReference type="InterPro" id="IPR003591">
    <property type="entry name" value="Leu-rich_rpt_typical-subtyp"/>
</dbReference>
<dbReference type="PANTHER" id="PTHR48051:SF1">
    <property type="entry name" value="RAS SUPPRESSOR PROTEIN 1"/>
    <property type="match status" value="1"/>
</dbReference>
<feature type="compositionally biased region" description="Pro residues" evidence="3">
    <location>
        <begin position="55"/>
        <end position="64"/>
    </location>
</feature>
<dbReference type="Pfam" id="PF23598">
    <property type="entry name" value="LRR_14"/>
    <property type="match status" value="1"/>
</dbReference>